<sequence>MMTRFIWLAAVLLLYCAVTSAHDGSINVSGAIKDNTCTVALSSLSLSVPLGDIASKAFTAKGTGSSPVSFTVDLQKCGAAASGVSFTFIGQGDMHDNSLLALDLLNRAKGIGIEIQNENHDRLPLNQPTPDYPINPTLVDNKYIFYARYIATTDRVTSGKATATTVFTLTWQ</sequence>
<dbReference type="Pfam" id="PF00419">
    <property type="entry name" value="Fimbrial"/>
    <property type="match status" value="1"/>
</dbReference>
<dbReference type="RefSeq" id="WP_131635477.1">
    <property type="nucleotide sequence ID" value="NZ_SJOO01000012.1"/>
</dbReference>
<dbReference type="GO" id="GO:0009289">
    <property type="term" value="C:pilus"/>
    <property type="evidence" value="ECO:0007669"/>
    <property type="project" value="InterPro"/>
</dbReference>
<reference evidence="3 4" key="1">
    <citation type="submission" date="2019-02" db="EMBL/GenBank/DDBJ databases">
        <title>The draft genome of Enterobacter spp. strains.</title>
        <authorList>
            <person name="Wang C."/>
            <person name="Feng Y."/>
            <person name="Zong Z."/>
        </authorList>
    </citation>
    <scope>NUCLEOTIDE SEQUENCE [LARGE SCALE GENOMIC DNA]</scope>
    <source>
        <strain evidence="3 4">WCHEW120002</strain>
    </source>
</reference>
<dbReference type="PANTHER" id="PTHR33420:SF25">
    <property type="entry name" value="PROTEIN FIMF"/>
    <property type="match status" value="1"/>
</dbReference>
<comment type="caution">
    <text evidence="3">The sequence shown here is derived from an EMBL/GenBank/DDBJ whole genome shotgun (WGS) entry which is preliminary data.</text>
</comment>
<dbReference type="SUPFAM" id="SSF49401">
    <property type="entry name" value="Bacterial adhesins"/>
    <property type="match status" value="1"/>
</dbReference>
<evidence type="ECO:0000256" key="1">
    <source>
        <dbReference type="SAM" id="SignalP"/>
    </source>
</evidence>
<dbReference type="InterPro" id="IPR050263">
    <property type="entry name" value="Bact_Fimbrial_Adh_Pro"/>
</dbReference>
<gene>
    <name evidence="3" type="ORF">E0L20_20025</name>
</gene>
<dbReference type="Proteomes" id="UP000291424">
    <property type="component" value="Unassembled WGS sequence"/>
</dbReference>
<dbReference type="InterPro" id="IPR036937">
    <property type="entry name" value="Adhesion_dom_fimbrial_sf"/>
</dbReference>
<dbReference type="OrthoDB" id="6522787at2"/>
<organism evidence="3 4">
    <name type="scientific">Enterobacter wuhouensis</name>
    <dbReference type="NCBI Taxonomy" id="2529381"/>
    <lineage>
        <taxon>Bacteria</taxon>
        <taxon>Pseudomonadati</taxon>
        <taxon>Pseudomonadota</taxon>
        <taxon>Gammaproteobacteria</taxon>
        <taxon>Enterobacterales</taxon>
        <taxon>Enterobacteriaceae</taxon>
        <taxon>Enterobacter</taxon>
    </lineage>
</organism>
<evidence type="ECO:0000313" key="3">
    <source>
        <dbReference type="EMBL" id="TCB89952.1"/>
    </source>
</evidence>
<accession>A0A4R0G2C6</accession>
<proteinExistence type="predicted"/>
<evidence type="ECO:0000259" key="2">
    <source>
        <dbReference type="Pfam" id="PF00419"/>
    </source>
</evidence>
<dbReference type="InterPro" id="IPR000259">
    <property type="entry name" value="Adhesion_dom_fimbrial"/>
</dbReference>
<feature type="chain" id="PRO_5020851770" evidence="1">
    <location>
        <begin position="24"/>
        <end position="172"/>
    </location>
</feature>
<protein>
    <submittedName>
        <fullName evidence="3">Type 1 fimbrial protein</fullName>
    </submittedName>
</protein>
<evidence type="ECO:0000313" key="4">
    <source>
        <dbReference type="Proteomes" id="UP000291424"/>
    </source>
</evidence>
<name>A0A4R0G2C6_9ENTR</name>
<dbReference type="PANTHER" id="PTHR33420">
    <property type="entry name" value="FIMBRIAL SUBUNIT ELFA-RELATED"/>
    <property type="match status" value="1"/>
</dbReference>
<dbReference type="EMBL" id="SJOO01000012">
    <property type="protein sequence ID" value="TCB89952.1"/>
    <property type="molecule type" value="Genomic_DNA"/>
</dbReference>
<feature type="domain" description="Fimbrial-type adhesion" evidence="2">
    <location>
        <begin position="26"/>
        <end position="172"/>
    </location>
</feature>
<dbReference type="GO" id="GO:0043709">
    <property type="term" value="P:cell adhesion involved in single-species biofilm formation"/>
    <property type="evidence" value="ECO:0007669"/>
    <property type="project" value="TreeGrafter"/>
</dbReference>
<dbReference type="InterPro" id="IPR008966">
    <property type="entry name" value="Adhesion_dom_sf"/>
</dbReference>
<dbReference type="Gene3D" id="2.60.40.1090">
    <property type="entry name" value="Fimbrial-type adhesion domain"/>
    <property type="match status" value="1"/>
</dbReference>
<feature type="signal peptide" evidence="1">
    <location>
        <begin position="1"/>
        <end position="23"/>
    </location>
</feature>
<keyword evidence="1" id="KW-0732">Signal</keyword>
<dbReference type="AlphaFoldDB" id="A0A4R0G2C6"/>